<evidence type="ECO:0000313" key="2">
    <source>
        <dbReference type="EMBL" id="KAF7724710.1"/>
    </source>
</evidence>
<evidence type="ECO:0000313" key="3">
    <source>
        <dbReference type="Proteomes" id="UP000605846"/>
    </source>
</evidence>
<sequence>MQDDTTVQHRFVQIHQTCALTPERKDQLWSVLARPGLSSIAVSNACQKTVEAVKNEILGFQYTLQQFQNLVLTSQCRLKTTIFLRSITRILLYHVENPKLHAAVQLVHSNSLPGTLHPFVVILRQRPQLYHDLLYELDFIMTLEDIDDVSLFQTMVPFYDAIFLLDFSVNEAPLLTRIATMMTKNSLTTHLFDYLCGLVDRYPTQRAFESYLALIDVVITYVISSPTLHEACSEEAMKEVTTGLIYHLITRACDAATYDRPMLPYLERIPQLLDSLDLCNDKPMANVDPHLLWTFLSYVLLKAQTMDDQEIVLAMMQNQLNQGFRSSLLLIAYLPLFQTLSEVTNKESSIKSQVLDLLTIIAKEEANPPQDSLNIVEKIVGDVNRYPITGVLAHSVIFLLRFLEGKGYGGICLEQRSTASSVTYIHRLLFCIPSMFSSDTSVRHASLSQVTELVSFLEGTSYKFPTLLLLLHLMRHSVTTSDTLLYILHHVFPPLIDRNDPTTTSKVLQIVLSMISGDTAMSNLGVKVLMKIHDRHPRVWPELKKVLADWVLRRKSATARYSIEPLALQVELTMLTTMRDLCRQRPRECAQDVLPMLLSILQTCQDLSIASLAIIVQAVCACVTAGMAEPRSIWIVAIQYIAQHAMVMDSNVSPVLLQRLCDFFVIVGDKDEVSDPYVEFKETVLKDYLGPLMESSNSKVQSAALKALSHFSAADIMMLLPEKAKDFLGQMTSSEEPNQAYSVVLVNLMSHELDHMRRGLFQEEVSKKKQEKEMTTNRKISVGDKEHFLGGQFISHWENARTMPGLRTGYALAILTAAHGYIDRATGANTMEAIAKTKLYRCMTTSIADIGLTDYLLIRVTSLGAWMTFFQSMFVGNEGDIEAKASLLLNDLLARLEKSTVPGTTSNLLLAIGGLITTAYQIIPAFATSCGTQFIDTLIDRYIMADSVSTALMSDEVQFAARFVLGHVAQCVIVNEKNATKVLEVLLKNVGKSLVSSRNIDVAVDLVHFANGYAAGRYTASLATWPTKSERIDSLAQQGLNSLLEHCNAANQTTSEATLLGMLMGWASLMDRTDMKEVFWFAREMLKLFTEGKKINKGIVLGVTWICSFAALASDGQIDEEVVNLLESASTTAANDNTLAQHFYHFSVPLAKVARARLITEDSLYESSDSYTDLLLADLQIIQHETESSNRRLAALFSLSTLLGVDYLNTPPNPEWITIEARKYSAETRNPILDALASAAGLTEPVGNLKSGRIAAVVSGKVVQAAMAMQEALRLEQVQLGASGPSAVLVAAMSSEPKTYARLNHNTSYLRAVFEGCVALTEAPDQPHAPSIANLFLTSLRETPGPLPPVNWFTVLVNLAKISPAIQSECILFASTHAGASASLLEFVLLQVGQAARGVREDLQKLLLGEAGLGKMLELSGLPAYDAKAKSKRRGMDAVTKKMSVSEMRCLELFEAFAKSFKGWSLEIQLVFLSTLSNHLRRSGAVDESKVSLISSLQSMTMYNVTLPLLGRADLQYQENYAIVVRKAVECGINEMGQLNENMQTWLKPETAYGQVVAVTEVCRLGRTDMVPKYLTEVMTQLLRAGVEDTMTWGVLAEAIKYHARTVHDRFGWVVRLLDVLIVIGSLGLEQGEIMLQHGITLALRRMLTVLWWSDWMNSEEAHSPKLKKMIAVDLADTDYMLAHVIYLANDYPQPQQQIVKRIFKLLELATEHEQKQFFLRVLRDCPEQAIKEEHQMAKWISCD</sequence>
<keyword evidence="3" id="KW-1185">Reference proteome</keyword>
<feature type="domain" description="DUF3730" evidence="1">
    <location>
        <begin position="491"/>
        <end position="708"/>
    </location>
</feature>
<dbReference type="EMBL" id="JABAYA010000113">
    <property type="protein sequence ID" value="KAF7724710.1"/>
    <property type="molecule type" value="Genomic_DNA"/>
</dbReference>
<dbReference type="InterPro" id="IPR016024">
    <property type="entry name" value="ARM-type_fold"/>
</dbReference>
<dbReference type="OrthoDB" id="6125419at2759"/>
<proteinExistence type="predicted"/>
<reference evidence="2" key="1">
    <citation type="submission" date="2020-01" db="EMBL/GenBank/DDBJ databases">
        <title>Genome Sequencing of Three Apophysomyces-Like Fungal Strains Confirms a Novel Fungal Genus in the Mucoromycota with divergent Burkholderia-like Endosymbiotic Bacteria.</title>
        <authorList>
            <person name="Stajich J.E."/>
            <person name="Macias A.M."/>
            <person name="Carter-House D."/>
            <person name="Lovett B."/>
            <person name="Kasson L.R."/>
            <person name="Berry K."/>
            <person name="Grigoriev I."/>
            <person name="Chang Y."/>
            <person name="Spatafora J."/>
            <person name="Kasson M.T."/>
        </authorList>
    </citation>
    <scope>NUCLEOTIDE SEQUENCE</scope>
    <source>
        <strain evidence="2">NRRL A-21654</strain>
    </source>
</reference>
<name>A0A8H7ESD8_9FUNG</name>
<dbReference type="Pfam" id="PF12530">
    <property type="entry name" value="DUF3730"/>
    <property type="match status" value="1"/>
</dbReference>
<comment type="caution">
    <text evidence="2">The sequence shown here is derived from an EMBL/GenBank/DDBJ whole genome shotgun (WGS) entry which is preliminary data.</text>
</comment>
<dbReference type="InterPro" id="IPR022542">
    <property type="entry name" value="FOCAD/RST1_DUF3730"/>
</dbReference>
<evidence type="ECO:0000259" key="1">
    <source>
        <dbReference type="Pfam" id="PF12530"/>
    </source>
</evidence>
<protein>
    <recommendedName>
        <fullName evidence="1">DUF3730 domain-containing protein</fullName>
    </recommendedName>
</protein>
<organism evidence="2 3">
    <name type="scientific">Apophysomyces ossiformis</name>
    <dbReference type="NCBI Taxonomy" id="679940"/>
    <lineage>
        <taxon>Eukaryota</taxon>
        <taxon>Fungi</taxon>
        <taxon>Fungi incertae sedis</taxon>
        <taxon>Mucoromycota</taxon>
        <taxon>Mucoromycotina</taxon>
        <taxon>Mucoromycetes</taxon>
        <taxon>Mucorales</taxon>
        <taxon>Mucorineae</taxon>
        <taxon>Mucoraceae</taxon>
        <taxon>Apophysomyces</taxon>
    </lineage>
</organism>
<accession>A0A8H7ESD8</accession>
<dbReference type="SUPFAM" id="SSF48371">
    <property type="entry name" value="ARM repeat"/>
    <property type="match status" value="1"/>
</dbReference>
<dbReference type="Proteomes" id="UP000605846">
    <property type="component" value="Unassembled WGS sequence"/>
</dbReference>
<gene>
    <name evidence="2" type="ORF">EC973_000818</name>
</gene>